<evidence type="ECO:0000256" key="1">
    <source>
        <dbReference type="SAM" id="MobiDB-lite"/>
    </source>
</evidence>
<feature type="compositionally biased region" description="Polar residues" evidence="1">
    <location>
        <begin position="1"/>
        <end position="18"/>
    </location>
</feature>
<evidence type="ECO:0000256" key="2">
    <source>
        <dbReference type="SAM" id="Phobius"/>
    </source>
</evidence>
<dbReference type="EMBL" id="LN719426">
    <property type="protein sequence ID" value="CEP07816.1"/>
    <property type="molecule type" value="Genomic_DNA"/>
</dbReference>
<protein>
    <recommendedName>
        <fullName evidence="5">MARVEL domain-containing protein</fullName>
    </recommendedName>
</protein>
<name>A0A0B7MPK4_9FUNG</name>
<organism evidence="3 4">
    <name type="scientific">Parasitella parasitica</name>
    <dbReference type="NCBI Taxonomy" id="35722"/>
    <lineage>
        <taxon>Eukaryota</taxon>
        <taxon>Fungi</taxon>
        <taxon>Fungi incertae sedis</taxon>
        <taxon>Mucoromycota</taxon>
        <taxon>Mucoromycotina</taxon>
        <taxon>Mucoromycetes</taxon>
        <taxon>Mucorales</taxon>
        <taxon>Mucorineae</taxon>
        <taxon>Mucoraceae</taxon>
        <taxon>Parasitella</taxon>
    </lineage>
</organism>
<feature type="region of interest" description="Disordered" evidence="1">
    <location>
        <begin position="64"/>
        <end position="153"/>
    </location>
</feature>
<keyword evidence="2" id="KW-0812">Transmembrane</keyword>
<dbReference type="AlphaFoldDB" id="A0A0B7MPK4"/>
<feature type="region of interest" description="Disordered" evidence="1">
    <location>
        <begin position="1"/>
        <end position="30"/>
    </location>
</feature>
<feature type="transmembrane region" description="Helical" evidence="2">
    <location>
        <begin position="213"/>
        <end position="234"/>
    </location>
</feature>
<feature type="compositionally biased region" description="Polar residues" evidence="1">
    <location>
        <begin position="87"/>
        <end position="103"/>
    </location>
</feature>
<dbReference type="OrthoDB" id="3253553at2759"/>
<evidence type="ECO:0000313" key="3">
    <source>
        <dbReference type="EMBL" id="CEP07816.1"/>
    </source>
</evidence>
<reference evidence="3 4" key="1">
    <citation type="submission" date="2014-09" db="EMBL/GenBank/DDBJ databases">
        <authorList>
            <person name="Ellenberger Sabrina"/>
        </authorList>
    </citation>
    <scope>NUCLEOTIDE SEQUENCE [LARGE SCALE GENOMIC DNA]</scope>
    <source>
        <strain evidence="3 4">CBS 412.66</strain>
    </source>
</reference>
<accession>A0A0B7MPK4</accession>
<proteinExistence type="predicted"/>
<feature type="compositionally biased region" description="Polar residues" evidence="1">
    <location>
        <begin position="131"/>
        <end position="147"/>
    </location>
</feature>
<keyword evidence="2" id="KW-1133">Transmembrane helix</keyword>
<dbReference type="Proteomes" id="UP000054107">
    <property type="component" value="Unassembled WGS sequence"/>
</dbReference>
<evidence type="ECO:0008006" key="5">
    <source>
        <dbReference type="Google" id="ProtNLM"/>
    </source>
</evidence>
<keyword evidence="4" id="KW-1185">Reference proteome</keyword>
<sequence>MSNPFEQNPWQPSSQQSGDGPRFGNAYDDEQAYRGAYNNVENNNMLGFSATGYNNAWGDESNKTQYDSNSYNTQAHSSQPPYGMAQNMPSSQSPYGGNQTLPNNDAYRYTGTPYGNQSLHANNAGYPPNSPTLSNAKPSGTTASSSAGPDPWNGETYHTPNKWRFWFRFVILLASIGHLGFAAGARPYSGEDVPFYTSACFYYLFAVKMNRPIMFAIDLLMAVLWGIGVIVEAAKFKCTDGGKFCNFYNVSIFWGFLAFAAYIFALFWDIWGACGGKSRNK</sequence>
<dbReference type="STRING" id="35722.A0A0B7MPK4"/>
<evidence type="ECO:0000313" key="4">
    <source>
        <dbReference type="Proteomes" id="UP000054107"/>
    </source>
</evidence>
<gene>
    <name evidence="3" type="primary">PARPA_01124.1 scaffold 1359</name>
</gene>
<feature type="transmembrane region" description="Helical" evidence="2">
    <location>
        <begin position="246"/>
        <end position="268"/>
    </location>
</feature>
<feature type="compositionally biased region" description="Polar residues" evidence="1">
    <location>
        <begin position="64"/>
        <end position="80"/>
    </location>
</feature>
<keyword evidence="2" id="KW-0472">Membrane</keyword>
<feature type="transmembrane region" description="Helical" evidence="2">
    <location>
        <begin position="165"/>
        <end position="185"/>
    </location>
</feature>